<name>A0A3N4LSS3_9PEZI</name>
<accession>A0A3N4LSS3</accession>
<organism evidence="1 2">
    <name type="scientific">Terfezia boudieri ATCC MYA-4762</name>
    <dbReference type="NCBI Taxonomy" id="1051890"/>
    <lineage>
        <taxon>Eukaryota</taxon>
        <taxon>Fungi</taxon>
        <taxon>Dikarya</taxon>
        <taxon>Ascomycota</taxon>
        <taxon>Pezizomycotina</taxon>
        <taxon>Pezizomycetes</taxon>
        <taxon>Pezizales</taxon>
        <taxon>Pezizaceae</taxon>
        <taxon>Terfezia</taxon>
    </lineage>
</organism>
<dbReference type="Proteomes" id="UP000267821">
    <property type="component" value="Unassembled WGS sequence"/>
</dbReference>
<evidence type="ECO:0000313" key="1">
    <source>
        <dbReference type="EMBL" id="RPB25936.1"/>
    </source>
</evidence>
<dbReference type="InParanoid" id="A0A3N4LSS3"/>
<evidence type="ECO:0000313" key="2">
    <source>
        <dbReference type="Proteomes" id="UP000267821"/>
    </source>
</evidence>
<dbReference type="EMBL" id="ML121536">
    <property type="protein sequence ID" value="RPB25936.1"/>
    <property type="molecule type" value="Genomic_DNA"/>
</dbReference>
<reference evidence="1 2" key="1">
    <citation type="journal article" date="2018" name="Nat. Ecol. Evol.">
        <title>Pezizomycetes genomes reveal the molecular basis of ectomycorrhizal truffle lifestyle.</title>
        <authorList>
            <person name="Murat C."/>
            <person name="Payen T."/>
            <person name="Noel B."/>
            <person name="Kuo A."/>
            <person name="Morin E."/>
            <person name="Chen J."/>
            <person name="Kohler A."/>
            <person name="Krizsan K."/>
            <person name="Balestrini R."/>
            <person name="Da Silva C."/>
            <person name="Montanini B."/>
            <person name="Hainaut M."/>
            <person name="Levati E."/>
            <person name="Barry K.W."/>
            <person name="Belfiori B."/>
            <person name="Cichocki N."/>
            <person name="Clum A."/>
            <person name="Dockter R.B."/>
            <person name="Fauchery L."/>
            <person name="Guy J."/>
            <person name="Iotti M."/>
            <person name="Le Tacon F."/>
            <person name="Lindquist E.A."/>
            <person name="Lipzen A."/>
            <person name="Malagnac F."/>
            <person name="Mello A."/>
            <person name="Molinier V."/>
            <person name="Miyauchi S."/>
            <person name="Poulain J."/>
            <person name="Riccioni C."/>
            <person name="Rubini A."/>
            <person name="Sitrit Y."/>
            <person name="Splivallo R."/>
            <person name="Traeger S."/>
            <person name="Wang M."/>
            <person name="Zifcakova L."/>
            <person name="Wipf D."/>
            <person name="Zambonelli A."/>
            <person name="Paolocci F."/>
            <person name="Nowrousian M."/>
            <person name="Ottonello S."/>
            <person name="Baldrian P."/>
            <person name="Spatafora J.W."/>
            <person name="Henrissat B."/>
            <person name="Nagy L.G."/>
            <person name="Aury J.M."/>
            <person name="Wincker P."/>
            <person name="Grigoriev I.V."/>
            <person name="Bonfante P."/>
            <person name="Martin F.M."/>
        </authorList>
    </citation>
    <scope>NUCLEOTIDE SEQUENCE [LARGE SCALE GENOMIC DNA]</scope>
    <source>
        <strain evidence="1 2">ATCC MYA-4762</strain>
    </source>
</reference>
<sequence length="219" mass="25191">MVPARPESSRSPFRGSTYQRLQHDALSITEEIKKVHKGKIHLNDIEGSTALYRLIIEPMKNLIMMIQERPMGSEARDDHCVLLLIAFDEAANIPQAALASIRRLLRSFTGQPLWALFLSTYNSIPKLQSARKDDPSARIRSKEFLRHEPFLGLQLDLELNRRFGDHVMCQQDKGVPFLAKWIANHPEHCHHPELPVHTLNNASAQQKEKRVYCFHRESS</sequence>
<keyword evidence="2" id="KW-1185">Reference proteome</keyword>
<dbReference type="AlphaFoldDB" id="A0A3N4LSS3"/>
<protein>
    <submittedName>
        <fullName evidence="1">Uncharacterized protein</fullName>
    </submittedName>
</protein>
<proteinExistence type="predicted"/>
<gene>
    <name evidence="1" type="ORF">L211DRAFT_66099</name>
</gene>